<dbReference type="EMBL" id="JABCRI010000003">
    <property type="protein sequence ID" value="KAF8409156.1"/>
    <property type="molecule type" value="Genomic_DNA"/>
</dbReference>
<dbReference type="OMA" id="MGWIRRE"/>
<evidence type="ECO:0000313" key="2">
    <source>
        <dbReference type="EMBL" id="KAF8409156.1"/>
    </source>
</evidence>
<feature type="signal peptide" evidence="1">
    <location>
        <begin position="1"/>
        <end position="25"/>
    </location>
</feature>
<keyword evidence="1" id="KW-0732">Signal</keyword>
<dbReference type="PANTHER" id="PTHR36806">
    <property type="entry name" value="ADENINE PHOSPHORIBOSYLTRANSFERASE"/>
    <property type="match status" value="1"/>
</dbReference>
<dbReference type="OrthoDB" id="641593at2759"/>
<comment type="caution">
    <text evidence="2">The sequence shown here is derived from an EMBL/GenBank/DDBJ whole genome shotgun (WGS) entry which is preliminary data.</text>
</comment>
<evidence type="ECO:0000256" key="1">
    <source>
        <dbReference type="SAM" id="SignalP"/>
    </source>
</evidence>
<keyword evidence="3" id="KW-1185">Reference proteome</keyword>
<evidence type="ECO:0000313" key="3">
    <source>
        <dbReference type="Proteomes" id="UP000655225"/>
    </source>
</evidence>
<gene>
    <name evidence="2" type="ORF">HHK36_005229</name>
</gene>
<name>A0A835DMM1_TETSI</name>
<accession>A0A835DMM1</accession>
<proteinExistence type="predicted"/>
<reference evidence="2 3" key="1">
    <citation type="submission" date="2020-04" db="EMBL/GenBank/DDBJ databases">
        <title>Plant Genome Project.</title>
        <authorList>
            <person name="Zhang R.-G."/>
        </authorList>
    </citation>
    <scope>NUCLEOTIDE SEQUENCE [LARGE SCALE GENOMIC DNA]</scope>
    <source>
        <strain evidence="2">YNK0</strain>
        <tissue evidence="2">Leaf</tissue>
    </source>
</reference>
<protein>
    <submittedName>
        <fullName evidence="2">Uncharacterized protein</fullName>
    </submittedName>
</protein>
<dbReference type="AlphaFoldDB" id="A0A835DMM1"/>
<sequence>MADNSSLPTLIFLLLLLSTPPPAESFSYGQWRTLFSVAHSLMKRVANLRASRGDFSGSERARRIAEKLERGLGLGFWRGMWSMGWDYMRNYAWRDMAASSREMLGAVSDLNELLRALNELTQIESGVDKAAWVRNKYQNVLRVSESLFRRLLQVFGQSGALREVVLTLQREVVEGGLLKDCLELGSNDLKGLIQVIKDLALQFSSSSDRDDL</sequence>
<dbReference type="Proteomes" id="UP000655225">
    <property type="component" value="Unassembled WGS sequence"/>
</dbReference>
<organism evidence="2 3">
    <name type="scientific">Tetracentron sinense</name>
    <name type="common">Spur-leaf</name>
    <dbReference type="NCBI Taxonomy" id="13715"/>
    <lineage>
        <taxon>Eukaryota</taxon>
        <taxon>Viridiplantae</taxon>
        <taxon>Streptophyta</taxon>
        <taxon>Embryophyta</taxon>
        <taxon>Tracheophyta</taxon>
        <taxon>Spermatophyta</taxon>
        <taxon>Magnoliopsida</taxon>
        <taxon>Trochodendrales</taxon>
        <taxon>Trochodendraceae</taxon>
        <taxon>Tetracentron</taxon>
    </lineage>
</organism>
<feature type="chain" id="PRO_5032472329" evidence="1">
    <location>
        <begin position="26"/>
        <end position="212"/>
    </location>
</feature>